<protein>
    <recommendedName>
        <fullName evidence="6">BAHD acyltransferase</fullName>
    </recommendedName>
</protein>
<gene>
    <name evidence="4" type="ORF">Bca52824_062314</name>
</gene>
<keyword evidence="2" id="KW-0808">Transferase</keyword>
<evidence type="ECO:0000256" key="3">
    <source>
        <dbReference type="ARBA" id="ARBA00023315"/>
    </source>
</evidence>
<dbReference type="InterPro" id="IPR023213">
    <property type="entry name" value="CAT-like_dom_sf"/>
</dbReference>
<keyword evidence="3" id="KW-0012">Acyltransferase</keyword>
<dbReference type="EMBL" id="JAAMPC010000013">
    <property type="protein sequence ID" value="KAG2267759.1"/>
    <property type="molecule type" value="Genomic_DNA"/>
</dbReference>
<dbReference type="GO" id="GO:0016746">
    <property type="term" value="F:acyltransferase activity"/>
    <property type="evidence" value="ECO:0007669"/>
    <property type="project" value="UniProtKB-KW"/>
</dbReference>
<accession>A0A8X7QHS5</accession>
<keyword evidence="5" id="KW-1185">Reference proteome</keyword>
<dbReference type="Proteomes" id="UP000886595">
    <property type="component" value="Unassembled WGS sequence"/>
</dbReference>
<dbReference type="AlphaFoldDB" id="A0A8X7QHS5"/>
<evidence type="ECO:0000256" key="2">
    <source>
        <dbReference type="ARBA" id="ARBA00022679"/>
    </source>
</evidence>
<evidence type="ECO:0000313" key="5">
    <source>
        <dbReference type="Proteomes" id="UP000886595"/>
    </source>
</evidence>
<dbReference type="Gene3D" id="3.30.559.10">
    <property type="entry name" value="Chloramphenicol acetyltransferase-like domain"/>
    <property type="match status" value="2"/>
</dbReference>
<dbReference type="Pfam" id="PF02458">
    <property type="entry name" value="Transferase"/>
    <property type="match status" value="1"/>
</dbReference>
<organism evidence="4 5">
    <name type="scientific">Brassica carinata</name>
    <name type="common">Ethiopian mustard</name>
    <name type="synonym">Abyssinian cabbage</name>
    <dbReference type="NCBI Taxonomy" id="52824"/>
    <lineage>
        <taxon>Eukaryota</taxon>
        <taxon>Viridiplantae</taxon>
        <taxon>Streptophyta</taxon>
        <taxon>Embryophyta</taxon>
        <taxon>Tracheophyta</taxon>
        <taxon>Spermatophyta</taxon>
        <taxon>Magnoliopsida</taxon>
        <taxon>eudicotyledons</taxon>
        <taxon>Gunneridae</taxon>
        <taxon>Pentapetalae</taxon>
        <taxon>rosids</taxon>
        <taxon>malvids</taxon>
        <taxon>Brassicales</taxon>
        <taxon>Brassicaceae</taxon>
        <taxon>Brassiceae</taxon>
        <taxon>Brassica</taxon>
    </lineage>
</organism>
<evidence type="ECO:0000256" key="1">
    <source>
        <dbReference type="ARBA" id="ARBA00009861"/>
    </source>
</evidence>
<dbReference type="PANTHER" id="PTHR31623">
    <property type="entry name" value="F21J9.9"/>
    <property type="match status" value="1"/>
</dbReference>
<dbReference type="OrthoDB" id="1932220at2759"/>
<dbReference type="PANTHER" id="PTHR31623:SF119">
    <property type="entry name" value="BAHD ACYLTRANSFERASE BIA1"/>
    <property type="match status" value="1"/>
</dbReference>
<name>A0A8X7QHS5_BRACI</name>
<comment type="caution">
    <text evidence="4">The sequence shown here is derived from an EMBL/GenBank/DDBJ whole genome shotgun (WGS) entry which is preliminary data.</text>
</comment>
<proteinExistence type="inferred from homology"/>
<evidence type="ECO:0008006" key="6">
    <source>
        <dbReference type="Google" id="ProtNLM"/>
    </source>
</evidence>
<sequence>MEMKLEILGREVIKPASPSPQDFLQLSLADVYGPATYVSTIFFFKSVSGESREIISGRLKTSLSQTLSRFYPLAGRMEGHKIICNDEGAVFTEARTDLLLSDFLKNNTNSLPEFLPTIAPGESAGTWPLLSVKVNFFGSGSGFAVTVFVSHRICDAASVLTFVSGWAATAKAKSNDVAMNIPTFATTTIYPPPPSSFQSSSMDGLYEVGSKCVTNRFLFKSSKIAELKRKATSETVPVPTRVEAIMSLMWRCATISTRSNSAVPKSTLMIQPMDLRLRLPSAVLPKDAVGNLQASFFLKKDSESEMDIAEFVDEFRKAKEGVNEMIRENLATNITATTLGLNLLSHMGKLVSELKPDTDVYPMSSWCRKPFYEVDFGCGCPVWIGFTGHIMETTAFVLLIDSKDGEDVEAWISLPEQDMSVFVRDQDVNFNKQLTTELN</sequence>
<evidence type="ECO:0000313" key="4">
    <source>
        <dbReference type="EMBL" id="KAG2267759.1"/>
    </source>
</evidence>
<reference evidence="4 5" key="1">
    <citation type="submission" date="2020-02" db="EMBL/GenBank/DDBJ databases">
        <authorList>
            <person name="Ma Q."/>
            <person name="Huang Y."/>
            <person name="Song X."/>
            <person name="Pei D."/>
        </authorList>
    </citation>
    <scope>NUCLEOTIDE SEQUENCE [LARGE SCALE GENOMIC DNA]</scope>
    <source>
        <strain evidence="4">Sxm20200214</strain>
        <tissue evidence="4">Leaf</tissue>
    </source>
</reference>
<comment type="similarity">
    <text evidence="1">Belongs to the plant acyltransferase family.</text>
</comment>